<dbReference type="InterPro" id="IPR000523">
    <property type="entry name" value="Mg_chelatse_chII-like_cat_dom"/>
</dbReference>
<feature type="domain" description="Magnesium chelatase ChlI-like catalytic" evidence="1">
    <location>
        <begin position="8"/>
        <end position="57"/>
    </location>
</feature>
<sequence>MAYYPHKLAANPCPCAPTDPQDCICAAAVKRRYLGRLSGPLLDRVDLRVEMHSVRREAFATTPAESTAQVRARVAAARAAAAERWRAHGFSTNAEVNGPLLRRKFRLSHAAMEPLRTALDRGLLSIRGVDRTLRVAWTLGDLAGRTSPGRDEVAAALSFRQAGASR</sequence>
<dbReference type="Gene3D" id="3.40.50.300">
    <property type="entry name" value="P-loop containing nucleotide triphosphate hydrolases"/>
    <property type="match status" value="1"/>
</dbReference>
<reference evidence="3 4" key="1">
    <citation type="journal article" date="2019" name="Emerg. Microbes Infect.">
        <title>Comprehensive subspecies identification of 175 nontuberculous mycobacteria species based on 7547 genomic profiles.</title>
        <authorList>
            <person name="Matsumoto Y."/>
            <person name="Kinjo T."/>
            <person name="Motooka D."/>
            <person name="Nabeya D."/>
            <person name="Jung N."/>
            <person name="Uechi K."/>
            <person name="Horii T."/>
            <person name="Iida T."/>
            <person name="Fujita J."/>
            <person name="Nakamura S."/>
        </authorList>
    </citation>
    <scope>NUCLEOTIDE SEQUENCE [LARGE SCALE GENOMIC DNA]</scope>
    <source>
        <strain evidence="3 4">JCM 12687</strain>
    </source>
</reference>
<dbReference type="Pfam" id="PF01078">
    <property type="entry name" value="Mg_chelatase"/>
    <property type="match status" value="1"/>
</dbReference>
<dbReference type="InterPro" id="IPR045006">
    <property type="entry name" value="CHLI-like"/>
</dbReference>
<dbReference type="EMBL" id="AP022606">
    <property type="protein sequence ID" value="BBZ14558.1"/>
    <property type="molecule type" value="Genomic_DNA"/>
</dbReference>
<gene>
    <name evidence="3" type="ORF">MBRA_47530</name>
</gene>
<accession>A0ABN6BC39</accession>
<feature type="domain" description="Mg chelatase-related protein C-terminal" evidence="2">
    <location>
        <begin position="65"/>
        <end position="160"/>
    </location>
</feature>
<organism evidence="3 4">
    <name type="scientific">Mycobacterium branderi</name>
    <dbReference type="NCBI Taxonomy" id="43348"/>
    <lineage>
        <taxon>Bacteria</taxon>
        <taxon>Bacillati</taxon>
        <taxon>Actinomycetota</taxon>
        <taxon>Actinomycetes</taxon>
        <taxon>Mycobacteriales</taxon>
        <taxon>Mycobacteriaceae</taxon>
        <taxon>Mycobacterium</taxon>
    </lineage>
</organism>
<keyword evidence="4" id="KW-1185">Reference proteome</keyword>
<name>A0ABN6BC39_9MYCO</name>
<protein>
    <submittedName>
        <fullName evidence="3">Uncharacterized protein</fullName>
    </submittedName>
</protein>
<evidence type="ECO:0000259" key="1">
    <source>
        <dbReference type="Pfam" id="PF01078"/>
    </source>
</evidence>
<evidence type="ECO:0000313" key="4">
    <source>
        <dbReference type="Proteomes" id="UP000467379"/>
    </source>
</evidence>
<evidence type="ECO:0000259" key="2">
    <source>
        <dbReference type="Pfam" id="PF13335"/>
    </source>
</evidence>
<dbReference type="Pfam" id="PF13335">
    <property type="entry name" value="Mg_chelatase_C"/>
    <property type="match status" value="1"/>
</dbReference>
<evidence type="ECO:0000313" key="3">
    <source>
        <dbReference type="EMBL" id="BBZ14558.1"/>
    </source>
</evidence>
<proteinExistence type="predicted"/>
<dbReference type="InterPro" id="IPR025158">
    <property type="entry name" value="Mg_chelat-rel_C"/>
</dbReference>
<dbReference type="PANTHER" id="PTHR32039:SF7">
    <property type="entry name" value="COMPETENCE PROTEIN COMM"/>
    <property type="match status" value="1"/>
</dbReference>
<dbReference type="InterPro" id="IPR027417">
    <property type="entry name" value="P-loop_NTPase"/>
</dbReference>
<dbReference type="Proteomes" id="UP000467379">
    <property type="component" value="Chromosome"/>
</dbReference>
<dbReference type="PANTHER" id="PTHR32039">
    <property type="entry name" value="MAGNESIUM-CHELATASE SUBUNIT CHLI"/>
    <property type="match status" value="1"/>
</dbReference>